<evidence type="ECO:0000259" key="1">
    <source>
        <dbReference type="Pfam" id="PF00561"/>
    </source>
</evidence>
<name>A0AAE4VKB2_9RICK</name>
<dbReference type="InterPro" id="IPR029058">
    <property type="entry name" value="AB_hydrolase_fold"/>
</dbReference>
<dbReference type="EMBL" id="JARGYU010000003">
    <property type="protein sequence ID" value="MDZ5761560.1"/>
    <property type="molecule type" value="Genomic_DNA"/>
</dbReference>
<dbReference type="RefSeq" id="WP_322498984.1">
    <property type="nucleotide sequence ID" value="NZ_JARGYU010000003.1"/>
</dbReference>
<evidence type="ECO:0000313" key="3">
    <source>
        <dbReference type="Proteomes" id="UP001289135"/>
    </source>
</evidence>
<organism evidence="2 3">
    <name type="scientific">Lyticum sinuosum</name>
    <dbReference type="NCBI Taxonomy" id="1332059"/>
    <lineage>
        <taxon>Bacteria</taxon>
        <taxon>Pseudomonadati</taxon>
        <taxon>Pseudomonadota</taxon>
        <taxon>Alphaproteobacteria</taxon>
        <taxon>Rickettsiales</taxon>
        <taxon>Lyticum</taxon>
    </lineage>
</organism>
<evidence type="ECO:0000313" key="2">
    <source>
        <dbReference type="EMBL" id="MDZ5761560.1"/>
    </source>
</evidence>
<sequence length="239" mass="27080">MEEKTLNDVIFYSSGRIEGKYYQCENPRAPAALILSPHPLYGGSMNNKVIYRIFDACVRGGFSALRFNFRGVGQSHGSFDNGVGELLDAATALDWLQNSAPEASAYWIMGFSFGSWIGMQLLMRRPEVSGFIIIAPPTNSYDFSFVSPCPTSGLIIQGTKDEIVPEQSVYKLWENLSNQKEVDYQLIEANHMFDGKLNELSDILVEYMKKSLDDNRFGNLIEGKKRDRRRRYENNNLST</sequence>
<dbReference type="GO" id="GO:0016787">
    <property type="term" value="F:hydrolase activity"/>
    <property type="evidence" value="ECO:0007669"/>
    <property type="project" value="UniProtKB-KW"/>
</dbReference>
<feature type="domain" description="AB hydrolase-1" evidence="1">
    <location>
        <begin position="47"/>
        <end position="142"/>
    </location>
</feature>
<dbReference type="InterPro" id="IPR000073">
    <property type="entry name" value="AB_hydrolase_1"/>
</dbReference>
<accession>A0AAE4VKB2</accession>
<gene>
    <name evidence="2" type="ORF">Lyticum_00744</name>
</gene>
<dbReference type="PANTHER" id="PTHR42103">
    <property type="entry name" value="ALPHA/BETA-HYDROLASES SUPERFAMILY PROTEIN"/>
    <property type="match status" value="1"/>
</dbReference>
<protein>
    <submittedName>
        <fullName evidence="2">Alpha/beta hydrolase family protein</fullName>
    </submittedName>
</protein>
<dbReference type="Pfam" id="PF00561">
    <property type="entry name" value="Abhydrolase_1"/>
    <property type="match status" value="1"/>
</dbReference>
<dbReference type="SUPFAM" id="SSF53474">
    <property type="entry name" value="alpha/beta-Hydrolases"/>
    <property type="match status" value="1"/>
</dbReference>
<proteinExistence type="predicted"/>
<keyword evidence="3" id="KW-1185">Reference proteome</keyword>
<reference evidence="2" key="1">
    <citation type="submission" date="2023-02" db="EMBL/GenBank/DDBJ databases">
        <title>Host association and intracellularity evolved multiple times independently in the Rickettsiales.</title>
        <authorList>
            <person name="Castelli M."/>
            <person name="Nardi T."/>
            <person name="Gammuto L."/>
            <person name="Bellinzona G."/>
            <person name="Sabaneyeva E."/>
            <person name="Potekhin A."/>
            <person name="Serra V."/>
            <person name="Petroni G."/>
            <person name="Sassera D."/>
        </authorList>
    </citation>
    <scope>NUCLEOTIDE SEQUENCE</scope>
    <source>
        <strain evidence="2">USBL-36I1</strain>
    </source>
</reference>
<dbReference type="Gene3D" id="3.40.50.1820">
    <property type="entry name" value="alpha/beta hydrolase"/>
    <property type="match status" value="1"/>
</dbReference>
<keyword evidence="2" id="KW-0378">Hydrolase</keyword>
<dbReference type="PANTHER" id="PTHR42103:SF2">
    <property type="entry name" value="AB HYDROLASE-1 DOMAIN-CONTAINING PROTEIN"/>
    <property type="match status" value="1"/>
</dbReference>
<dbReference type="AlphaFoldDB" id="A0AAE4VKB2"/>
<comment type="caution">
    <text evidence="2">The sequence shown here is derived from an EMBL/GenBank/DDBJ whole genome shotgun (WGS) entry which is preliminary data.</text>
</comment>
<dbReference type="Proteomes" id="UP001289135">
    <property type="component" value="Unassembled WGS sequence"/>
</dbReference>